<accession>Q5V4F1</accession>
<protein>
    <recommendedName>
        <fullName evidence="5">MAE-28990/MAE-18760-like HEPN domain-containing protein</fullName>
    </recommendedName>
</protein>
<dbReference type="KEGG" id="hma:rrnAC0590"/>
<evidence type="ECO:0000313" key="3">
    <source>
        <dbReference type="Proteomes" id="UP000001169"/>
    </source>
</evidence>
<dbReference type="EMBL" id="AY596297">
    <property type="protein sequence ID" value="AAV45600.1"/>
    <property type="molecule type" value="Genomic_DNA"/>
</dbReference>
<keyword evidence="3" id="KW-1185">Reference proteome</keyword>
<reference evidence="2 4" key="2">
    <citation type="submission" date="2019-04" db="EMBL/GenBank/DDBJ databases">
        <title>Methylomes of two halophilic Archaea, Haloarcula marismortui and Haloferax mediterranei.</title>
        <authorList>
            <person name="DasSarma S."/>
            <person name="DasSarma P."/>
            <person name="DasSarma S."/>
            <person name="Fomenkov A."/>
            <person name="Vincze T."/>
            <person name="Anton B.P."/>
            <person name="Roberts R.J."/>
        </authorList>
    </citation>
    <scope>NUCLEOTIDE SEQUENCE [LARGE SCALE GENOMIC DNA]</scope>
    <source>
        <strain evidence="2 4">ATCC 43049</strain>
    </source>
</reference>
<evidence type="ECO:0000313" key="2">
    <source>
        <dbReference type="EMBL" id="QCP90388.1"/>
    </source>
</evidence>
<dbReference type="PaxDb" id="272569-rrnAC0590"/>
<evidence type="ECO:0000313" key="4">
    <source>
        <dbReference type="Proteomes" id="UP000298722"/>
    </source>
</evidence>
<dbReference type="GeneID" id="40151641"/>
<name>Q5V4F1_HALMA</name>
<dbReference type="AlphaFoldDB" id="Q5V4F1"/>
<dbReference type="STRING" id="272569.rrnAC0590"/>
<dbReference type="Proteomes" id="UP000001169">
    <property type="component" value="Chromosome I"/>
</dbReference>
<dbReference type="RefSeq" id="WP_011223109.1">
    <property type="nucleotide sequence ID" value="NC_006396.1"/>
</dbReference>
<reference evidence="1 3" key="1">
    <citation type="journal article" date="2004" name="Genome Res.">
        <title>Genome sequence of Haloarcula marismortui: a halophilic archaeon from the Dead Sea.</title>
        <authorList>
            <person name="Baliga N.S."/>
            <person name="Bonneau R."/>
            <person name="Facciotti M.T."/>
            <person name="Pan M."/>
            <person name="Glusman G."/>
            <person name="Deutsch E.W."/>
            <person name="Shannon P."/>
            <person name="Chiu Y."/>
            <person name="Weng R.S."/>
            <person name="Gan R.R."/>
            <person name="Hung P."/>
            <person name="Date S.V."/>
            <person name="Marcotte E."/>
            <person name="Hood L."/>
            <person name="Ng W.V."/>
        </authorList>
    </citation>
    <scope>NUCLEOTIDE SEQUENCE [LARGE SCALE GENOMIC DNA]</scope>
    <source>
        <strain evidence="1">ATCC 43049</strain>
        <strain evidence="3">ATCC 43049 / DSM 3752 / JCM 8966 / VKM B-1809</strain>
    </source>
</reference>
<evidence type="ECO:0000313" key="1">
    <source>
        <dbReference type="EMBL" id="AAV45600.1"/>
    </source>
</evidence>
<proteinExistence type="predicted"/>
<sequence length="167" mass="19746">MDPYCESAENLDRLRLKIGHLEEEWQEIYENWDDRENIRSVEEDIIPLIISTHAAIEDLTAHLILAFVVKDSFSERAFEYFYSGMSQSHRERLLVNCEILSNQTQGRISNFKGLRNDVAHGTFMQIGWHRDDVPKKMNDAFEVLNKFERAFTDREFIEEIYQGNNKI</sequence>
<dbReference type="Proteomes" id="UP000298722">
    <property type="component" value="Chromosome"/>
</dbReference>
<dbReference type="HOGENOM" id="CLU_1590830_0_0_2"/>
<dbReference type="EMBL" id="CP039138">
    <property type="protein sequence ID" value="QCP90388.1"/>
    <property type="molecule type" value="Genomic_DNA"/>
</dbReference>
<gene>
    <name evidence="1" type="ordered locus">rrnAC0590</name>
    <name evidence="2" type="ORF">E6P14_05760</name>
</gene>
<dbReference type="EnsemblBacteria" id="AAV45600">
    <property type="protein sequence ID" value="AAV45600"/>
    <property type="gene ID" value="rrnAC0590"/>
</dbReference>
<organism evidence="1 3">
    <name type="scientific">Haloarcula marismortui (strain ATCC 43049 / DSM 3752 / JCM 8966 / VKM B-1809)</name>
    <name type="common">Halobacterium marismortui</name>
    <dbReference type="NCBI Taxonomy" id="272569"/>
    <lineage>
        <taxon>Archaea</taxon>
        <taxon>Methanobacteriati</taxon>
        <taxon>Methanobacteriota</taxon>
        <taxon>Stenosarchaea group</taxon>
        <taxon>Halobacteria</taxon>
        <taxon>Halobacteriales</taxon>
        <taxon>Haloarculaceae</taxon>
        <taxon>Haloarcula</taxon>
    </lineage>
</organism>
<evidence type="ECO:0008006" key="5">
    <source>
        <dbReference type="Google" id="ProtNLM"/>
    </source>
</evidence>